<dbReference type="GO" id="GO:0032467">
    <property type="term" value="P:positive regulation of cytokinesis"/>
    <property type="evidence" value="ECO:0007669"/>
    <property type="project" value="InterPro"/>
</dbReference>
<gene>
    <name evidence="4 5" type="primary">LOC115216579</name>
</gene>
<dbReference type="InterPro" id="IPR026708">
    <property type="entry name" value="CSPP1"/>
</dbReference>
<feature type="region of interest" description="Disordered" evidence="1">
    <location>
        <begin position="110"/>
        <end position="136"/>
    </location>
</feature>
<evidence type="ECO:0000313" key="4">
    <source>
        <dbReference type="RefSeq" id="XP_036362227.1"/>
    </source>
</evidence>
<dbReference type="Proteomes" id="UP000515154">
    <property type="component" value="Linkage group LG10"/>
</dbReference>
<dbReference type="Pfam" id="PF24578">
    <property type="entry name" value="CSPP1_C"/>
    <property type="match status" value="1"/>
</dbReference>
<dbReference type="RefSeq" id="XP_036362227.1">
    <property type="nucleotide sequence ID" value="XM_036506334.1"/>
</dbReference>
<dbReference type="GO" id="GO:0005874">
    <property type="term" value="C:microtubule"/>
    <property type="evidence" value="ECO:0007669"/>
    <property type="project" value="InterPro"/>
</dbReference>
<dbReference type="GO" id="GO:0005813">
    <property type="term" value="C:centrosome"/>
    <property type="evidence" value="ECO:0007669"/>
    <property type="project" value="InterPro"/>
</dbReference>
<feature type="region of interest" description="Disordered" evidence="1">
    <location>
        <begin position="317"/>
        <end position="373"/>
    </location>
</feature>
<name>A0A7E6F3W5_9MOLL</name>
<dbReference type="AlphaFoldDB" id="A0A7E6F3W5"/>
<proteinExistence type="predicted"/>
<feature type="compositionally biased region" description="Basic and acidic residues" evidence="1">
    <location>
        <begin position="710"/>
        <end position="793"/>
    </location>
</feature>
<protein>
    <submittedName>
        <fullName evidence="4">Centrosome and spindle pole-associated protein 1-like isoform X1</fullName>
    </submittedName>
    <submittedName>
        <fullName evidence="5">Centrosome and spindle pole-associated protein 1-like isoform X2</fullName>
    </submittedName>
</protein>
<feature type="compositionally biased region" description="Low complexity" evidence="1">
    <location>
        <begin position="796"/>
        <end position="806"/>
    </location>
</feature>
<dbReference type="PANTHER" id="PTHR21616:SF2">
    <property type="entry name" value="CENTROSOME AND SPINDLE POLE-ASSOCIATED PROTEIN 1"/>
    <property type="match status" value="1"/>
</dbReference>
<feature type="region of interest" description="Disordered" evidence="1">
    <location>
        <begin position="710"/>
        <end position="877"/>
    </location>
</feature>
<dbReference type="PANTHER" id="PTHR21616">
    <property type="entry name" value="CENTROSOME SPINDLE POLE ASSOCIATED PROTEIN"/>
    <property type="match status" value="1"/>
</dbReference>
<evidence type="ECO:0000256" key="1">
    <source>
        <dbReference type="SAM" id="MobiDB-lite"/>
    </source>
</evidence>
<feature type="region of interest" description="Disordered" evidence="1">
    <location>
        <begin position="1041"/>
        <end position="1074"/>
    </location>
</feature>
<evidence type="ECO:0000313" key="3">
    <source>
        <dbReference type="Proteomes" id="UP000515154"/>
    </source>
</evidence>
<accession>A0A7E6F3W5</accession>
<dbReference type="RefSeq" id="XP_036362228.1">
    <property type="nucleotide sequence ID" value="XM_036506335.1"/>
</dbReference>
<feature type="region of interest" description="Disordered" evidence="1">
    <location>
        <begin position="169"/>
        <end position="194"/>
    </location>
</feature>
<feature type="compositionally biased region" description="Polar residues" evidence="1">
    <location>
        <begin position="1064"/>
        <end position="1074"/>
    </location>
</feature>
<evidence type="ECO:0000313" key="5">
    <source>
        <dbReference type="RefSeq" id="XP_036362228.1"/>
    </source>
</evidence>
<feature type="compositionally biased region" description="Basic and acidic residues" evidence="1">
    <location>
        <begin position="1042"/>
        <end position="1054"/>
    </location>
</feature>
<dbReference type="InterPro" id="IPR058191">
    <property type="entry name" value="CSPP1_C"/>
</dbReference>
<feature type="region of interest" description="Disordered" evidence="1">
    <location>
        <begin position="585"/>
        <end position="609"/>
    </location>
</feature>
<feature type="domain" description="Centrosome and spindle pole-associated protein 1 C-terminal" evidence="2">
    <location>
        <begin position="940"/>
        <end position="995"/>
    </location>
</feature>
<organism evidence="3 5">
    <name type="scientific">Octopus sinensis</name>
    <name type="common">East Asian common octopus</name>
    <dbReference type="NCBI Taxonomy" id="2607531"/>
    <lineage>
        <taxon>Eukaryota</taxon>
        <taxon>Metazoa</taxon>
        <taxon>Spiralia</taxon>
        <taxon>Lophotrochozoa</taxon>
        <taxon>Mollusca</taxon>
        <taxon>Cephalopoda</taxon>
        <taxon>Coleoidea</taxon>
        <taxon>Octopodiformes</taxon>
        <taxon>Octopoda</taxon>
        <taxon>Incirrata</taxon>
        <taxon>Octopodidae</taxon>
        <taxon>Octopus</taxon>
    </lineage>
</organism>
<dbReference type="KEGG" id="osn:115216579"/>
<feature type="compositionally biased region" description="Basic and acidic residues" evidence="1">
    <location>
        <begin position="232"/>
        <end position="241"/>
    </location>
</feature>
<keyword evidence="3" id="KW-1185">Reference proteome</keyword>
<reference evidence="4 5" key="1">
    <citation type="submission" date="2025-08" db="UniProtKB">
        <authorList>
            <consortium name="RefSeq"/>
        </authorList>
    </citation>
    <scope>IDENTIFICATION</scope>
</reference>
<dbReference type="GO" id="GO:0000922">
    <property type="term" value="C:spindle pole"/>
    <property type="evidence" value="ECO:0007669"/>
    <property type="project" value="InterPro"/>
</dbReference>
<feature type="region of interest" description="Disordered" evidence="1">
    <location>
        <begin position="668"/>
        <end position="691"/>
    </location>
</feature>
<feature type="region of interest" description="Disordered" evidence="1">
    <location>
        <begin position="214"/>
        <end position="248"/>
    </location>
</feature>
<feature type="region of interest" description="Disordered" evidence="1">
    <location>
        <begin position="521"/>
        <end position="551"/>
    </location>
</feature>
<sequence length="1135" mass="128841">MVAAMTETDIDQFIREQKNKLQKERSSFELLQNGQILTDSSNIPGDPVSYVTPRQNGAATRQNELLISKENEMTIPQLESPARKNFSRQELNIERLERQLNELRAMSVSAGEKLNSQRQTTQQPEPPPKPVTKNTTESVDFFSKFGEYDKKKKKLRAELENDYQKHLAGANLRRYGNPKGPVDNTASHPGIGSSLSLDVFGVEKPPLRNRLKAIENTESSEPSKHIKWVNGPHERSRDEPSTSRQYQPTLNEEIESRLRRNQSPLLAVSNNLLDDPLWDELREVPHPLDSKISPLPQSHPLPTLPATNISEIFAANKGTEQFQHKSPINSGTPTRSRYPPRKTEDTYATLPLGTERKSARQRQKQSYREELQRQIDEKNAAKLEEKQLSKKIYEPLLPFGQAKKETQSATKDILQDYRSPLLDSQHPQLSGRLTGNDNQQLMSRSISTLPLNNHVPPLPPSLLYEPSGLLQDGGSSSIDDAYRFYGIKDHFDNSVTTGFEPSFLGNRTEELETKAQPKKNFSNVTNSKENFGTRPGALVFGESDNNKNSSRTKEQVYLKALERQIEEKKALKLKEKRDQENYEKTLEEESRNYNPFGRGGGGAPLKDSSGNVLANLRQIKRDLMNEDPTARISQITSAPLQEVSNFGLPSNEVTAGPLSNLNNPLMETSHARGGHGIFGQPKTDAQKSAMDQYRDELQKQIMEKRNRKLAELELQKQEEDKVNKRLEDDRKKMQEEFEQEVKKKKAKAEEERRREEEMKQLLESKKAAAEKQVKDAEERRERERRERERKLEEEQQQQQHQQSSQRPKSPPVPALHRKIKSNNSKQNSPRDSVNSARPGSARTSTSRPDSAVQSTKISGSSPSRHPKEAPRAQSADVLNQLKVLKKGLHQKLLENDLRDATGYDASSGILGGKESAPINQKAVLLRRGSHHVGDSPAMVNSDVLKDFNQLKYRGGSASRSVFRSRFPDPPSDVSSLELQQREMIKQQEETLRKIRANGGYKYNYENGHPPLLRQKTVSPFPMLDSKSAFYDTDHMAPLTHIFPDDNLNKNESARSRRRHHLHSPQLTPLDNRSIRSNSATSFASLNPETLAARNEERLKKLQNMSDAISLTEPEEILDKFMLKQQRKPSTPNSIF</sequence>
<evidence type="ECO:0000259" key="2">
    <source>
        <dbReference type="Pfam" id="PF24578"/>
    </source>
</evidence>
<feature type="compositionally biased region" description="Polar residues" evidence="1">
    <location>
        <begin position="521"/>
        <end position="530"/>
    </location>
</feature>
<feature type="compositionally biased region" description="Polar residues" evidence="1">
    <location>
        <begin position="318"/>
        <end position="335"/>
    </location>
</feature>
<feature type="compositionally biased region" description="Polar residues" evidence="1">
    <location>
        <begin position="821"/>
        <end position="863"/>
    </location>
</feature>